<dbReference type="AlphaFoldDB" id="A0A1M6TZM5"/>
<dbReference type="OrthoDB" id="122635at2"/>
<reference evidence="2 3" key="1">
    <citation type="submission" date="2016-11" db="EMBL/GenBank/DDBJ databases">
        <authorList>
            <person name="Jaros S."/>
            <person name="Januszkiewicz K."/>
            <person name="Wedrychowicz H."/>
        </authorList>
    </citation>
    <scope>NUCLEOTIDE SEQUENCE [LARGE SCALE GENOMIC DNA]</scope>
    <source>
        <strain evidence="2 3">HD4</strain>
    </source>
</reference>
<evidence type="ECO:0000256" key="1">
    <source>
        <dbReference type="SAM" id="Phobius"/>
    </source>
</evidence>
<evidence type="ECO:0000313" key="3">
    <source>
        <dbReference type="Proteomes" id="UP000184263"/>
    </source>
</evidence>
<organism evidence="2 3">
    <name type="scientific">Selenomonas ruminantium</name>
    <dbReference type="NCBI Taxonomy" id="971"/>
    <lineage>
        <taxon>Bacteria</taxon>
        <taxon>Bacillati</taxon>
        <taxon>Bacillota</taxon>
        <taxon>Negativicutes</taxon>
        <taxon>Selenomonadales</taxon>
        <taxon>Selenomonadaceae</taxon>
        <taxon>Selenomonas</taxon>
    </lineage>
</organism>
<accession>A0A1M6TZM5</accession>
<proteinExistence type="predicted"/>
<dbReference type="Proteomes" id="UP000184263">
    <property type="component" value="Unassembled WGS sequence"/>
</dbReference>
<name>A0A1M6TZM5_SELRU</name>
<keyword evidence="1" id="KW-0812">Transmembrane</keyword>
<protein>
    <submittedName>
        <fullName evidence="2">Uncharacterized protein</fullName>
    </submittedName>
</protein>
<keyword evidence="1" id="KW-0472">Membrane</keyword>
<gene>
    <name evidence="2" type="ORF">SAMN05216582_1108</name>
</gene>
<feature type="transmembrane region" description="Helical" evidence="1">
    <location>
        <begin position="46"/>
        <end position="76"/>
    </location>
</feature>
<keyword evidence="1" id="KW-1133">Transmembrane helix</keyword>
<evidence type="ECO:0000313" key="2">
    <source>
        <dbReference type="EMBL" id="SHK62455.1"/>
    </source>
</evidence>
<dbReference type="EMBL" id="FRBC01000010">
    <property type="protein sequence ID" value="SHK62455.1"/>
    <property type="molecule type" value="Genomic_DNA"/>
</dbReference>
<feature type="transmembrane region" description="Helical" evidence="1">
    <location>
        <begin position="21"/>
        <end position="40"/>
    </location>
</feature>
<sequence length="93" mass="9919">METVNTAQQPIQVVVAKSEKSIGLAVVLTAIFGPLGLFYSSIIGGFVMLAVSFVVGLITLGFGLIVTWPTCIFWAYMATKRYNAKLAADSVAM</sequence>
<dbReference type="RefSeq" id="WP_073089245.1">
    <property type="nucleotide sequence ID" value="NZ_FRBC01000010.1"/>
</dbReference>